<accession>F5YP28</accession>
<organism evidence="1 2">
    <name type="scientific">Treponema primitia (strain ATCC BAA-887 / DSM 12427 / ZAS-2)</name>
    <dbReference type="NCBI Taxonomy" id="545694"/>
    <lineage>
        <taxon>Bacteria</taxon>
        <taxon>Pseudomonadati</taxon>
        <taxon>Spirochaetota</taxon>
        <taxon>Spirochaetia</taxon>
        <taxon>Spirochaetales</taxon>
        <taxon>Treponemataceae</taxon>
        <taxon>Treponema</taxon>
    </lineage>
</organism>
<sequence>MKIVSWNCGSTFGKGLTPGKGIEIQNISSDAAILVIQEINEDECKNIHGFENFKWYGDHYNDEPGGIAVFVQKGYEINFIPKSEFGIKFRYVIPFSVKGEKEFTLVAVWAKGKPYYYTESILLALYEYQINHPAIIIGDFNTGSQKNKDSYYEYLEKGLNNKQFYNCDKADDPSYTFFRGERSYIDDYCFASEKISLSAELIVVDTDKFENQSDHRPIIVDFNF</sequence>
<dbReference type="AlphaFoldDB" id="F5YP28"/>
<reference evidence="2" key="1">
    <citation type="submission" date="2009-12" db="EMBL/GenBank/DDBJ databases">
        <title>Complete sequence of Treponema primitia strain ZAS-2.</title>
        <authorList>
            <person name="Tetu S.G."/>
            <person name="Matson E."/>
            <person name="Ren Q."/>
            <person name="Seshadri R."/>
            <person name="Elbourne L."/>
            <person name="Hassan K.A."/>
            <person name="Durkin A."/>
            <person name="Radune D."/>
            <person name="Mohamoud Y."/>
            <person name="Shay R."/>
            <person name="Jin S."/>
            <person name="Zhang X."/>
            <person name="Lucey K."/>
            <person name="Ballor N.R."/>
            <person name="Ottesen E."/>
            <person name="Rosenthal R."/>
            <person name="Allen A."/>
            <person name="Leadbetter J.R."/>
            <person name="Paulsen I.T."/>
        </authorList>
    </citation>
    <scope>NUCLEOTIDE SEQUENCE [LARGE SCALE GENOMIC DNA]</scope>
    <source>
        <strain evidence="2">ATCC BAA-887 / DSM 12427 / ZAS-2</strain>
    </source>
</reference>
<dbReference type="Gene3D" id="3.60.10.10">
    <property type="entry name" value="Endonuclease/exonuclease/phosphatase"/>
    <property type="match status" value="1"/>
</dbReference>
<dbReference type="InterPro" id="IPR036691">
    <property type="entry name" value="Endo/exonu/phosph_ase_sf"/>
</dbReference>
<keyword evidence="1" id="KW-0378">Hydrolase</keyword>
<reference evidence="1 2" key="2">
    <citation type="journal article" date="2011" name="ISME J.">
        <title>RNA-seq reveals cooperative metabolic interactions between two termite-gut spirochete species in co-culture.</title>
        <authorList>
            <person name="Rosenthal A.Z."/>
            <person name="Matson E.G."/>
            <person name="Eldar A."/>
            <person name="Leadbetter J.R."/>
        </authorList>
    </citation>
    <scope>NUCLEOTIDE SEQUENCE [LARGE SCALE GENOMIC DNA]</scope>
    <source>
        <strain evidence="2">ATCC BAA-887 / DSM 12427 / ZAS-2</strain>
    </source>
</reference>
<keyword evidence="1" id="KW-0269">Exonuclease</keyword>
<gene>
    <name evidence="1" type="ordered locus">TREPR_3867</name>
</gene>
<dbReference type="GO" id="GO:0004519">
    <property type="term" value="F:endonuclease activity"/>
    <property type="evidence" value="ECO:0007669"/>
    <property type="project" value="UniProtKB-KW"/>
</dbReference>
<name>F5YP28_TREPZ</name>
<dbReference type="Proteomes" id="UP000009223">
    <property type="component" value="Chromosome"/>
</dbReference>
<keyword evidence="1" id="KW-0540">Nuclease</keyword>
<dbReference type="STRING" id="545694.TREPR_3867"/>
<evidence type="ECO:0000313" key="2">
    <source>
        <dbReference type="Proteomes" id="UP000009223"/>
    </source>
</evidence>
<dbReference type="OrthoDB" id="583592at2"/>
<dbReference type="KEGG" id="tpi:TREPR_3867"/>
<dbReference type="eggNOG" id="COG0708">
    <property type="taxonomic scope" value="Bacteria"/>
</dbReference>
<keyword evidence="1" id="KW-0255">Endonuclease</keyword>
<dbReference type="SUPFAM" id="SSF56219">
    <property type="entry name" value="DNase I-like"/>
    <property type="match status" value="1"/>
</dbReference>
<dbReference type="EMBL" id="CP001843">
    <property type="protein sequence ID" value="AEF85684.1"/>
    <property type="molecule type" value="Genomic_DNA"/>
</dbReference>
<evidence type="ECO:0000313" key="1">
    <source>
        <dbReference type="EMBL" id="AEF85684.1"/>
    </source>
</evidence>
<dbReference type="HOGENOM" id="CLU_1234547_0_0_12"/>
<keyword evidence="2" id="KW-1185">Reference proteome</keyword>
<dbReference type="GO" id="GO:0004527">
    <property type="term" value="F:exonuclease activity"/>
    <property type="evidence" value="ECO:0007669"/>
    <property type="project" value="UniProtKB-KW"/>
</dbReference>
<proteinExistence type="predicted"/>
<dbReference type="RefSeq" id="WP_015706474.1">
    <property type="nucleotide sequence ID" value="NC_015578.1"/>
</dbReference>
<protein>
    <submittedName>
        <fullName evidence="1">Endonuclease/exonuclease/phosphatase family protein</fullName>
    </submittedName>
</protein>